<organism evidence="9">
    <name type="scientific">marine sediment metagenome</name>
    <dbReference type="NCBI Taxonomy" id="412755"/>
    <lineage>
        <taxon>unclassified sequences</taxon>
        <taxon>metagenomes</taxon>
        <taxon>ecological metagenomes</taxon>
    </lineage>
</organism>
<evidence type="ECO:0000313" key="9">
    <source>
        <dbReference type="EMBL" id="GAI35761.1"/>
    </source>
</evidence>
<keyword evidence="3" id="KW-1003">Cell membrane</keyword>
<evidence type="ECO:0000256" key="6">
    <source>
        <dbReference type="ARBA" id="ARBA00023136"/>
    </source>
</evidence>
<reference evidence="9" key="1">
    <citation type="journal article" date="2014" name="Front. Microbiol.">
        <title>High frequency of phylogenetically diverse reductive dehalogenase-homologous genes in deep subseafloor sedimentary metagenomes.</title>
        <authorList>
            <person name="Kawai M."/>
            <person name="Futagami T."/>
            <person name="Toyoda A."/>
            <person name="Takaki Y."/>
            <person name="Nishi S."/>
            <person name="Hori S."/>
            <person name="Arai W."/>
            <person name="Tsubouchi T."/>
            <person name="Morono Y."/>
            <person name="Uchiyama I."/>
            <person name="Ito T."/>
            <person name="Fujiyama A."/>
            <person name="Inagaki F."/>
            <person name="Takami H."/>
        </authorList>
    </citation>
    <scope>NUCLEOTIDE SEQUENCE</scope>
    <source>
        <strain evidence="9">Expedition CK06-06</strain>
    </source>
</reference>
<proteinExistence type="predicted"/>
<evidence type="ECO:0000256" key="3">
    <source>
        <dbReference type="ARBA" id="ARBA00022475"/>
    </source>
</evidence>
<dbReference type="Gene3D" id="1.20.1250.20">
    <property type="entry name" value="MFS general substrate transporter like domains"/>
    <property type="match status" value="1"/>
</dbReference>
<dbReference type="GO" id="GO:0005886">
    <property type="term" value="C:plasma membrane"/>
    <property type="evidence" value="ECO:0007669"/>
    <property type="project" value="UniProtKB-SubCell"/>
</dbReference>
<accession>X1NZY7</accession>
<keyword evidence="4 7" id="KW-0812">Transmembrane</keyword>
<keyword evidence="2" id="KW-0813">Transport</keyword>
<dbReference type="InterPro" id="IPR020846">
    <property type="entry name" value="MFS_dom"/>
</dbReference>
<evidence type="ECO:0000256" key="5">
    <source>
        <dbReference type="ARBA" id="ARBA00022989"/>
    </source>
</evidence>
<dbReference type="PANTHER" id="PTHR23517:SF2">
    <property type="entry name" value="MULTIDRUG RESISTANCE PROTEIN MDTH"/>
    <property type="match status" value="1"/>
</dbReference>
<dbReference type="Pfam" id="PF07690">
    <property type="entry name" value="MFS_1"/>
    <property type="match status" value="1"/>
</dbReference>
<dbReference type="PROSITE" id="PS50850">
    <property type="entry name" value="MFS"/>
    <property type="match status" value="1"/>
</dbReference>
<evidence type="ECO:0000256" key="4">
    <source>
        <dbReference type="ARBA" id="ARBA00022692"/>
    </source>
</evidence>
<name>X1NZY7_9ZZZZ</name>
<comment type="subcellular location">
    <subcellularLocation>
        <location evidence="1">Cell membrane</location>
        <topology evidence="1">Multi-pass membrane protein</topology>
    </subcellularLocation>
</comment>
<evidence type="ECO:0000256" key="1">
    <source>
        <dbReference type="ARBA" id="ARBA00004651"/>
    </source>
</evidence>
<dbReference type="InterPro" id="IPR050171">
    <property type="entry name" value="MFS_Transporters"/>
</dbReference>
<dbReference type="InterPro" id="IPR036259">
    <property type="entry name" value="MFS_trans_sf"/>
</dbReference>
<dbReference type="SUPFAM" id="SSF103473">
    <property type="entry name" value="MFS general substrate transporter"/>
    <property type="match status" value="1"/>
</dbReference>
<feature type="transmembrane region" description="Helical" evidence="7">
    <location>
        <begin position="83"/>
        <end position="101"/>
    </location>
</feature>
<feature type="transmembrane region" description="Helical" evidence="7">
    <location>
        <begin position="55"/>
        <end position="76"/>
    </location>
</feature>
<comment type="caution">
    <text evidence="9">The sequence shown here is derived from an EMBL/GenBank/DDBJ whole genome shotgun (WGS) entry which is preliminary data.</text>
</comment>
<feature type="domain" description="Major facilitator superfamily (MFS) profile" evidence="8">
    <location>
        <begin position="16"/>
        <end position="143"/>
    </location>
</feature>
<keyword evidence="5 7" id="KW-1133">Transmembrane helix</keyword>
<dbReference type="InterPro" id="IPR011701">
    <property type="entry name" value="MFS"/>
</dbReference>
<evidence type="ECO:0000256" key="2">
    <source>
        <dbReference type="ARBA" id="ARBA00022448"/>
    </source>
</evidence>
<dbReference type="PANTHER" id="PTHR23517">
    <property type="entry name" value="RESISTANCE PROTEIN MDTM, PUTATIVE-RELATED-RELATED"/>
    <property type="match status" value="1"/>
</dbReference>
<sequence length="143" mass="15574">DRFEFKKVLDAGRDRRFLTFCLFSLTLFLVMGQFASTLSVFSVEFLQISEVELGFLYTLNGVIVVLFQWPAALLAGRLGTRRALVVGSLLFALGYFSVGIVPGFSFLLGSMVVITLGEVVFSPTATTAVVKLPAQRAGLLKIA</sequence>
<keyword evidence="6 7" id="KW-0472">Membrane</keyword>
<evidence type="ECO:0000259" key="8">
    <source>
        <dbReference type="PROSITE" id="PS50850"/>
    </source>
</evidence>
<feature type="transmembrane region" description="Helical" evidence="7">
    <location>
        <begin position="20"/>
        <end position="43"/>
    </location>
</feature>
<dbReference type="GO" id="GO:0022857">
    <property type="term" value="F:transmembrane transporter activity"/>
    <property type="evidence" value="ECO:0007669"/>
    <property type="project" value="InterPro"/>
</dbReference>
<feature type="non-terminal residue" evidence="9">
    <location>
        <position position="1"/>
    </location>
</feature>
<evidence type="ECO:0000256" key="7">
    <source>
        <dbReference type="SAM" id="Phobius"/>
    </source>
</evidence>
<gene>
    <name evidence="9" type="ORF">S06H3_42068</name>
</gene>
<protein>
    <recommendedName>
        <fullName evidence="8">Major facilitator superfamily (MFS) profile domain-containing protein</fullName>
    </recommendedName>
</protein>
<dbReference type="AlphaFoldDB" id="X1NZY7"/>
<dbReference type="EMBL" id="BARV01025983">
    <property type="protein sequence ID" value="GAI35761.1"/>
    <property type="molecule type" value="Genomic_DNA"/>
</dbReference>